<evidence type="ECO:0000256" key="3">
    <source>
        <dbReference type="ARBA" id="ARBA00022448"/>
    </source>
</evidence>
<dbReference type="Pfam" id="PF00430">
    <property type="entry name" value="ATP-synt_B"/>
    <property type="match status" value="1"/>
</dbReference>
<evidence type="ECO:0000256" key="8">
    <source>
        <dbReference type="ARBA" id="ARBA00023065"/>
    </source>
</evidence>
<dbReference type="HAMAP" id="MF_01398">
    <property type="entry name" value="ATP_synth_b_bprime"/>
    <property type="match status" value="1"/>
</dbReference>
<accession>A0A3B1CMQ5</accession>
<dbReference type="SUPFAM" id="SSF81573">
    <property type="entry name" value="F1F0 ATP synthase subunit B, membrane domain"/>
    <property type="match status" value="1"/>
</dbReference>
<dbReference type="InterPro" id="IPR028987">
    <property type="entry name" value="ATP_synth_B-like_membr_sf"/>
</dbReference>
<comment type="function">
    <text evidence="10">F(1)F(0) ATP synthase produces ATP from ADP in the presence of a proton or sodium gradient. F-type ATPases consist of two structural domains, F(1) containing the extramembraneous catalytic core and F(0) containing the membrane proton channel, linked together by a central stalk and a peripheral stalk. During catalysis, ATP synthesis in the catalytic domain of F(1) is coupled via a rotary mechanism of the central stalk subunits to proton translocation.</text>
</comment>
<evidence type="ECO:0000256" key="1">
    <source>
        <dbReference type="ARBA" id="ARBA00004167"/>
    </source>
</evidence>
<evidence type="ECO:0000256" key="10">
    <source>
        <dbReference type="ARBA" id="ARBA00025198"/>
    </source>
</evidence>
<evidence type="ECO:0000256" key="2">
    <source>
        <dbReference type="ARBA" id="ARBA00005513"/>
    </source>
</evidence>
<proteinExistence type="inferred from homology"/>
<evidence type="ECO:0000256" key="6">
    <source>
        <dbReference type="ARBA" id="ARBA00022781"/>
    </source>
</evidence>
<dbReference type="InterPro" id="IPR050059">
    <property type="entry name" value="ATP_synthase_B_chain"/>
</dbReference>
<reference evidence="13" key="1">
    <citation type="submission" date="2018-06" db="EMBL/GenBank/DDBJ databases">
        <authorList>
            <person name="Zhirakovskaya E."/>
        </authorList>
    </citation>
    <scope>NUCLEOTIDE SEQUENCE</scope>
</reference>
<dbReference type="EMBL" id="UOGH01000216">
    <property type="protein sequence ID" value="VAX31816.1"/>
    <property type="molecule type" value="Genomic_DNA"/>
</dbReference>
<keyword evidence="7 12" id="KW-1133">Transmembrane helix</keyword>
<sequence length="141" mass="16735">MIELNKWFFVQLANFLVLLFLLNILLFRPLLNLFKERKENIDGAIEEAKRLNEKKDEELARFNKELADAREKAKEFYNSLRQEGLLKQKEMIAQAQEEALKEIEAAQAEIRRETEKVRKLLGDDVRRFSEEIVEKLVEVEV</sequence>
<evidence type="ECO:0008006" key="14">
    <source>
        <dbReference type="Google" id="ProtNLM"/>
    </source>
</evidence>
<gene>
    <name evidence="13" type="ORF">MNBD_NITROSPIRAE02-257</name>
</gene>
<keyword evidence="4" id="KW-0138">CF(0)</keyword>
<dbReference type="CDD" id="cd06503">
    <property type="entry name" value="ATP-synt_Fo_b"/>
    <property type="match status" value="1"/>
</dbReference>
<keyword evidence="5 12" id="KW-0812">Transmembrane</keyword>
<comment type="subcellular location">
    <subcellularLocation>
        <location evidence="1">Membrane</location>
        <topology evidence="1">Single-pass membrane protein</topology>
    </subcellularLocation>
</comment>
<comment type="similarity">
    <text evidence="2">Belongs to the ATPase B chain family.</text>
</comment>
<dbReference type="GO" id="GO:0046961">
    <property type="term" value="F:proton-transporting ATPase activity, rotational mechanism"/>
    <property type="evidence" value="ECO:0007669"/>
    <property type="project" value="TreeGrafter"/>
</dbReference>
<feature type="transmembrane region" description="Helical" evidence="12">
    <location>
        <begin position="12"/>
        <end position="31"/>
    </location>
</feature>
<organism evidence="13">
    <name type="scientific">hydrothermal vent metagenome</name>
    <dbReference type="NCBI Taxonomy" id="652676"/>
    <lineage>
        <taxon>unclassified sequences</taxon>
        <taxon>metagenomes</taxon>
        <taxon>ecological metagenomes</taxon>
    </lineage>
</organism>
<keyword evidence="3" id="KW-0813">Transport</keyword>
<dbReference type="PANTHER" id="PTHR33445:SF2">
    <property type="entry name" value="ATP SYNTHASE SUBUNIT B', CHLOROPLASTIC"/>
    <property type="match status" value="1"/>
</dbReference>
<evidence type="ECO:0000256" key="7">
    <source>
        <dbReference type="ARBA" id="ARBA00022989"/>
    </source>
</evidence>
<keyword evidence="9 12" id="KW-0472">Membrane</keyword>
<evidence type="ECO:0000256" key="5">
    <source>
        <dbReference type="ARBA" id="ARBA00022692"/>
    </source>
</evidence>
<evidence type="ECO:0000256" key="4">
    <source>
        <dbReference type="ARBA" id="ARBA00022547"/>
    </source>
</evidence>
<keyword evidence="11" id="KW-0175">Coiled coil</keyword>
<evidence type="ECO:0000313" key="13">
    <source>
        <dbReference type="EMBL" id="VAX31816.1"/>
    </source>
</evidence>
<dbReference type="InterPro" id="IPR002146">
    <property type="entry name" value="ATP_synth_b/b'su_bac/chlpt"/>
</dbReference>
<dbReference type="GO" id="GO:0015986">
    <property type="term" value="P:proton motive force-driven ATP synthesis"/>
    <property type="evidence" value="ECO:0007669"/>
    <property type="project" value="InterPro"/>
</dbReference>
<dbReference type="GO" id="GO:0045259">
    <property type="term" value="C:proton-transporting ATP synthase complex"/>
    <property type="evidence" value="ECO:0007669"/>
    <property type="project" value="UniProtKB-KW"/>
</dbReference>
<evidence type="ECO:0000256" key="12">
    <source>
        <dbReference type="SAM" id="Phobius"/>
    </source>
</evidence>
<keyword evidence="8" id="KW-0406">Ion transport</keyword>
<evidence type="ECO:0000256" key="11">
    <source>
        <dbReference type="SAM" id="Coils"/>
    </source>
</evidence>
<dbReference type="AlphaFoldDB" id="A0A3B1CMQ5"/>
<feature type="coiled-coil region" evidence="11">
    <location>
        <begin position="31"/>
        <end position="123"/>
    </location>
</feature>
<name>A0A3B1CMQ5_9ZZZZ</name>
<protein>
    <recommendedName>
        <fullName evidence="14">ATP synthase F0 sector subunit b</fullName>
    </recommendedName>
</protein>
<dbReference type="PANTHER" id="PTHR33445">
    <property type="entry name" value="ATP SYNTHASE SUBUNIT B', CHLOROPLASTIC"/>
    <property type="match status" value="1"/>
</dbReference>
<keyword evidence="6" id="KW-0375">Hydrogen ion transport</keyword>
<evidence type="ECO:0000256" key="9">
    <source>
        <dbReference type="ARBA" id="ARBA00023136"/>
    </source>
</evidence>